<evidence type="ECO:0000256" key="1">
    <source>
        <dbReference type="SAM" id="MobiDB-lite"/>
    </source>
</evidence>
<gene>
    <name evidence="2" type="ORF">METZ01_LOCUS430536</name>
</gene>
<accession>A0A382Y2V2</accession>
<dbReference type="AlphaFoldDB" id="A0A382Y2V2"/>
<reference evidence="2" key="1">
    <citation type="submission" date="2018-05" db="EMBL/GenBank/DDBJ databases">
        <authorList>
            <person name="Lanie J.A."/>
            <person name="Ng W.-L."/>
            <person name="Kazmierczak K.M."/>
            <person name="Andrzejewski T.M."/>
            <person name="Davidsen T.M."/>
            <person name="Wayne K.J."/>
            <person name="Tettelin H."/>
            <person name="Glass J.I."/>
            <person name="Rusch D."/>
            <person name="Podicherti R."/>
            <person name="Tsui H.-C.T."/>
            <person name="Winkler M.E."/>
        </authorList>
    </citation>
    <scope>NUCLEOTIDE SEQUENCE</scope>
</reference>
<dbReference type="EMBL" id="UINC01172554">
    <property type="protein sequence ID" value="SVD77682.1"/>
    <property type="molecule type" value="Genomic_DNA"/>
</dbReference>
<sequence>KPSDALFNIPEFFLNKTSLDTAVTQRGSQRISIGALKGAKEGASAGDKQILKTFEDLLGKHQNPMQTILAGTAKLSMIVRRNVFFKDLMKKNNELIKAGKRPMFTQSEDEALRLFGDNYKRIAVLDPAQTLHVGTKARGSITRKAKDAVKSPTPATGATNPFSDPLNPWFATPGMADALKQTGMEVAEKGMIGQLYHSLLLYPKATSQIAKTILSPVTHARNFFSAGAFAAANGIVPFADKAAIKQAYQALQTPLKGTGIQNRLYD</sequence>
<evidence type="ECO:0000313" key="2">
    <source>
        <dbReference type="EMBL" id="SVD77682.1"/>
    </source>
</evidence>
<name>A0A382Y2V2_9ZZZZ</name>
<feature type="non-terminal residue" evidence="2">
    <location>
        <position position="1"/>
    </location>
</feature>
<protein>
    <submittedName>
        <fullName evidence="2">Uncharacterized protein</fullName>
    </submittedName>
</protein>
<feature type="compositionally biased region" description="Polar residues" evidence="1">
    <location>
        <begin position="153"/>
        <end position="162"/>
    </location>
</feature>
<organism evidence="2">
    <name type="scientific">marine metagenome</name>
    <dbReference type="NCBI Taxonomy" id="408172"/>
    <lineage>
        <taxon>unclassified sequences</taxon>
        <taxon>metagenomes</taxon>
        <taxon>ecological metagenomes</taxon>
    </lineage>
</organism>
<proteinExistence type="predicted"/>
<feature type="region of interest" description="Disordered" evidence="1">
    <location>
        <begin position="142"/>
        <end position="163"/>
    </location>
</feature>
<feature type="non-terminal residue" evidence="2">
    <location>
        <position position="266"/>
    </location>
</feature>